<accession>A0A0A9FDC4</accession>
<reference evidence="1" key="1">
    <citation type="submission" date="2014-09" db="EMBL/GenBank/DDBJ databases">
        <authorList>
            <person name="Magalhaes I.L.F."/>
            <person name="Oliveira U."/>
            <person name="Santos F.R."/>
            <person name="Vidigal T.H.D.A."/>
            <person name="Brescovit A.D."/>
            <person name="Santos A.J."/>
        </authorList>
    </citation>
    <scope>NUCLEOTIDE SEQUENCE</scope>
    <source>
        <tissue evidence="1">Shoot tissue taken approximately 20 cm above the soil surface</tissue>
    </source>
</reference>
<protein>
    <submittedName>
        <fullName evidence="1">Uncharacterized protein</fullName>
    </submittedName>
</protein>
<evidence type="ECO:0000313" key="1">
    <source>
        <dbReference type="EMBL" id="JAE08096.1"/>
    </source>
</evidence>
<proteinExistence type="predicted"/>
<reference evidence="1" key="2">
    <citation type="journal article" date="2015" name="Data Brief">
        <title>Shoot transcriptome of the giant reed, Arundo donax.</title>
        <authorList>
            <person name="Barrero R.A."/>
            <person name="Guerrero F.D."/>
            <person name="Moolhuijzen P."/>
            <person name="Goolsby J.A."/>
            <person name="Tidwell J."/>
            <person name="Bellgard S.E."/>
            <person name="Bellgard M.I."/>
        </authorList>
    </citation>
    <scope>NUCLEOTIDE SEQUENCE</scope>
    <source>
        <tissue evidence="1">Shoot tissue taken approximately 20 cm above the soil surface</tissue>
    </source>
</reference>
<dbReference type="EMBL" id="GBRH01189800">
    <property type="protein sequence ID" value="JAE08096.1"/>
    <property type="molecule type" value="Transcribed_RNA"/>
</dbReference>
<sequence>MCWIKYSGVRPRLLQGSIYN</sequence>
<name>A0A0A9FDC4_ARUDO</name>
<dbReference type="AlphaFoldDB" id="A0A0A9FDC4"/>
<organism evidence="1">
    <name type="scientific">Arundo donax</name>
    <name type="common">Giant reed</name>
    <name type="synonym">Donax arundinaceus</name>
    <dbReference type="NCBI Taxonomy" id="35708"/>
    <lineage>
        <taxon>Eukaryota</taxon>
        <taxon>Viridiplantae</taxon>
        <taxon>Streptophyta</taxon>
        <taxon>Embryophyta</taxon>
        <taxon>Tracheophyta</taxon>
        <taxon>Spermatophyta</taxon>
        <taxon>Magnoliopsida</taxon>
        <taxon>Liliopsida</taxon>
        <taxon>Poales</taxon>
        <taxon>Poaceae</taxon>
        <taxon>PACMAD clade</taxon>
        <taxon>Arundinoideae</taxon>
        <taxon>Arundineae</taxon>
        <taxon>Arundo</taxon>
    </lineage>
</organism>